<evidence type="ECO:0000313" key="8">
    <source>
        <dbReference type="Proteomes" id="UP000515159"/>
    </source>
</evidence>
<dbReference type="Pfam" id="PF00010">
    <property type="entry name" value="HLH"/>
    <property type="match status" value="1"/>
</dbReference>
<dbReference type="InParanoid" id="A0A6P8PG04"/>
<gene>
    <name evidence="9" type="primary">ASCL5</name>
</gene>
<dbReference type="FunCoup" id="A0A6P8PG04">
    <property type="interactions" value="111"/>
</dbReference>
<reference evidence="9" key="1">
    <citation type="submission" date="2025-08" db="UniProtKB">
        <authorList>
            <consortium name="RefSeq"/>
        </authorList>
    </citation>
    <scope>IDENTIFICATION</scope>
</reference>
<feature type="region of interest" description="Disordered" evidence="6">
    <location>
        <begin position="175"/>
        <end position="199"/>
    </location>
</feature>
<dbReference type="GO" id="GO:0045944">
    <property type="term" value="P:positive regulation of transcription by RNA polymerase II"/>
    <property type="evidence" value="ECO:0007669"/>
    <property type="project" value="TreeGrafter"/>
</dbReference>
<dbReference type="InterPro" id="IPR015660">
    <property type="entry name" value="MASH1/Ascl1a-like"/>
</dbReference>
<dbReference type="AlphaFoldDB" id="A0A6P8PG04"/>
<keyword evidence="3" id="KW-0238">DNA-binding</keyword>
<dbReference type="InterPro" id="IPR011598">
    <property type="entry name" value="bHLH_dom"/>
</dbReference>
<dbReference type="GO" id="GO:0046983">
    <property type="term" value="F:protein dimerization activity"/>
    <property type="evidence" value="ECO:0007669"/>
    <property type="project" value="InterPro"/>
</dbReference>
<name>A0A6P8PG04_GEOSA</name>
<evidence type="ECO:0000256" key="1">
    <source>
        <dbReference type="ARBA" id="ARBA00022902"/>
    </source>
</evidence>
<evidence type="ECO:0000256" key="2">
    <source>
        <dbReference type="ARBA" id="ARBA00023015"/>
    </source>
</evidence>
<evidence type="ECO:0000256" key="6">
    <source>
        <dbReference type="SAM" id="MobiDB-lite"/>
    </source>
</evidence>
<dbReference type="GO" id="GO:0090575">
    <property type="term" value="C:RNA polymerase II transcription regulator complex"/>
    <property type="evidence" value="ECO:0007669"/>
    <property type="project" value="TreeGrafter"/>
</dbReference>
<dbReference type="InterPro" id="IPR036638">
    <property type="entry name" value="HLH_DNA-bd_sf"/>
</dbReference>
<evidence type="ECO:0000256" key="4">
    <source>
        <dbReference type="ARBA" id="ARBA00023163"/>
    </source>
</evidence>
<dbReference type="Proteomes" id="UP000515159">
    <property type="component" value="Chromosome 13"/>
</dbReference>
<sequence length="199" mass="21991">MNSNWSLVDRRSMAPPMCRQLGVPPPPAYSHHPTADALASAPFLFYPTNIDPAYCDVYGGMFPCIPFHGHFGVYDCPFEPAFIQKRNERERQRVKCVNEGYARLRGHLPGAMTEKRLSKVETLRAAIKYIKYLQDLLSRSPEVVTVQSASNSVKGTVVPKMSSGVKLDYSSAGESKMSEVSSLEASFTSSPSCDSEDCN</sequence>
<dbReference type="PANTHER" id="PTHR13935">
    <property type="entry name" value="ACHAETE-SCUTE TRANSCRIPTION FACTOR-RELATED"/>
    <property type="match status" value="1"/>
</dbReference>
<dbReference type="GO" id="GO:0000977">
    <property type="term" value="F:RNA polymerase II transcription regulatory region sequence-specific DNA binding"/>
    <property type="evidence" value="ECO:0007669"/>
    <property type="project" value="TreeGrafter"/>
</dbReference>
<feature type="compositionally biased region" description="Polar residues" evidence="6">
    <location>
        <begin position="178"/>
        <end position="193"/>
    </location>
</feature>
<keyword evidence="8" id="KW-1185">Reference proteome</keyword>
<dbReference type="Gene3D" id="4.10.280.10">
    <property type="entry name" value="Helix-loop-helix DNA-binding domain"/>
    <property type="match status" value="1"/>
</dbReference>
<feature type="domain" description="BHLH" evidence="7">
    <location>
        <begin position="81"/>
        <end position="133"/>
    </location>
</feature>
<evidence type="ECO:0000256" key="3">
    <source>
        <dbReference type="ARBA" id="ARBA00023125"/>
    </source>
</evidence>
<evidence type="ECO:0000313" key="9">
    <source>
        <dbReference type="RefSeq" id="XP_033774541.1"/>
    </source>
</evidence>
<accession>A0A6P8PG04</accession>
<dbReference type="GO" id="GO:0048513">
    <property type="term" value="P:animal organ development"/>
    <property type="evidence" value="ECO:0007669"/>
    <property type="project" value="UniProtKB-ARBA"/>
</dbReference>
<dbReference type="GeneID" id="117347560"/>
<dbReference type="KEGG" id="gsh:117347560"/>
<dbReference type="GO" id="GO:0060429">
    <property type="term" value="P:epithelium development"/>
    <property type="evidence" value="ECO:0007669"/>
    <property type="project" value="UniProtKB-ARBA"/>
</dbReference>
<dbReference type="GO" id="GO:0001227">
    <property type="term" value="F:DNA-binding transcription repressor activity, RNA polymerase II-specific"/>
    <property type="evidence" value="ECO:0007669"/>
    <property type="project" value="UniProtKB-ARBA"/>
</dbReference>
<protein>
    <submittedName>
        <fullName evidence="9">Achaete-scute homolog 5</fullName>
    </submittedName>
</protein>
<dbReference type="FunFam" id="4.10.280.10:FF:000038">
    <property type="entry name" value="achaete-scute homolog 3"/>
    <property type="match status" value="1"/>
</dbReference>
<evidence type="ECO:0000259" key="7">
    <source>
        <dbReference type="PROSITE" id="PS50888"/>
    </source>
</evidence>
<evidence type="ECO:0000256" key="5">
    <source>
        <dbReference type="ARBA" id="ARBA00023242"/>
    </source>
</evidence>
<dbReference type="RefSeq" id="XP_033774541.1">
    <property type="nucleotide sequence ID" value="XM_033918650.1"/>
</dbReference>
<dbReference type="CDD" id="cd19747">
    <property type="entry name" value="bHLH_TS_ASCL5"/>
    <property type="match status" value="1"/>
</dbReference>
<dbReference type="OrthoDB" id="5976910at2759"/>
<dbReference type="GO" id="GO:0007399">
    <property type="term" value="P:nervous system development"/>
    <property type="evidence" value="ECO:0007669"/>
    <property type="project" value="UniProtKB-KW"/>
</dbReference>
<keyword evidence="2" id="KW-0805">Transcription regulation</keyword>
<organism evidence="8 9">
    <name type="scientific">Geotrypetes seraphini</name>
    <name type="common">Gaboon caecilian</name>
    <name type="synonym">Caecilia seraphini</name>
    <dbReference type="NCBI Taxonomy" id="260995"/>
    <lineage>
        <taxon>Eukaryota</taxon>
        <taxon>Metazoa</taxon>
        <taxon>Chordata</taxon>
        <taxon>Craniata</taxon>
        <taxon>Vertebrata</taxon>
        <taxon>Euteleostomi</taxon>
        <taxon>Amphibia</taxon>
        <taxon>Gymnophiona</taxon>
        <taxon>Geotrypetes</taxon>
    </lineage>
</organism>
<dbReference type="SMART" id="SM00353">
    <property type="entry name" value="HLH"/>
    <property type="match status" value="1"/>
</dbReference>
<keyword evidence="1" id="KW-0524">Neurogenesis</keyword>
<proteinExistence type="predicted"/>
<dbReference type="PANTHER" id="PTHR13935:SF55">
    <property type="entry name" value="ACHAETE-SCUTE HOMOLOG 5"/>
    <property type="match status" value="1"/>
</dbReference>
<keyword evidence="4" id="KW-0804">Transcription</keyword>
<dbReference type="PROSITE" id="PS50888">
    <property type="entry name" value="BHLH"/>
    <property type="match status" value="1"/>
</dbReference>
<dbReference type="SUPFAM" id="SSF47459">
    <property type="entry name" value="HLH, helix-loop-helix DNA-binding domain"/>
    <property type="match status" value="1"/>
</dbReference>
<keyword evidence="5" id="KW-0539">Nucleus</keyword>
<dbReference type="CTD" id="647219"/>